<evidence type="ECO:0000256" key="6">
    <source>
        <dbReference type="ARBA" id="ARBA00022803"/>
    </source>
</evidence>
<evidence type="ECO:0000256" key="7">
    <source>
        <dbReference type="ARBA" id="ARBA00047597"/>
    </source>
</evidence>
<dbReference type="PROSITE" id="PS50005">
    <property type="entry name" value="TPR"/>
    <property type="match status" value="3"/>
</dbReference>
<keyword evidence="6 8" id="KW-0802">TPR repeat</keyword>
<dbReference type="PANTHER" id="PTHR45641:SF1">
    <property type="entry name" value="AAA+ ATPASE DOMAIN-CONTAINING PROTEIN"/>
    <property type="match status" value="1"/>
</dbReference>
<keyword evidence="5" id="KW-0677">Repeat</keyword>
<evidence type="ECO:0000313" key="10">
    <source>
        <dbReference type="EMBL" id="CAF1498860.1"/>
    </source>
</evidence>
<dbReference type="SUPFAM" id="SSF81901">
    <property type="entry name" value="HCP-like"/>
    <property type="match status" value="1"/>
</dbReference>
<keyword evidence="2 9" id="KW-0328">Glycosyltransferase</keyword>
<dbReference type="AlphaFoldDB" id="A0A815T691"/>
<dbReference type="InterPro" id="IPR011990">
    <property type="entry name" value="TPR-like_helical_dom_sf"/>
</dbReference>
<comment type="similarity">
    <text evidence="1 9">Belongs to the Arg-specific ADP-ribosyltransferase family.</text>
</comment>
<accession>A0A815T691</accession>
<gene>
    <name evidence="10" type="ORF">EDS130_LOCUS42500</name>
</gene>
<evidence type="ECO:0000256" key="4">
    <source>
        <dbReference type="ARBA" id="ARBA00022695"/>
    </source>
</evidence>
<evidence type="ECO:0000313" key="11">
    <source>
        <dbReference type="Proteomes" id="UP000663852"/>
    </source>
</evidence>
<dbReference type="Pfam" id="PF13181">
    <property type="entry name" value="TPR_8"/>
    <property type="match status" value="3"/>
</dbReference>
<evidence type="ECO:0000256" key="1">
    <source>
        <dbReference type="ARBA" id="ARBA00009558"/>
    </source>
</evidence>
<keyword evidence="9" id="KW-0520">NAD</keyword>
<dbReference type="PANTHER" id="PTHR45641">
    <property type="entry name" value="TETRATRICOPEPTIDE REPEAT PROTEIN (AFU_ORTHOLOGUE AFUA_6G03870)"/>
    <property type="match status" value="1"/>
</dbReference>
<evidence type="ECO:0000256" key="5">
    <source>
        <dbReference type="ARBA" id="ARBA00022737"/>
    </source>
</evidence>
<proteinExistence type="inferred from homology"/>
<dbReference type="Gene3D" id="3.90.176.10">
    <property type="entry name" value="Toxin ADP-ribosyltransferase, Chain A, domain 1"/>
    <property type="match status" value="1"/>
</dbReference>
<sequence>MKKIEDKFFEESQRSLISLDRRILTEQREINNNFTQLCLQSTKLDLKESNDSDISILWLTNADREIDNMNVKIFHSNNHLIDFLSEIELSNVFLIVDHEFLSNILSFLDDFKQIIFIYIFINENILNNSVATESKRSIRQISNNQTELFHSVREDIEICRKDSISSTIFDLLTNEESSTQSQNRSFIWFYLLIENLFNFNVNNDKSKDDLIEYCRQQYPPTDYIEQNLITQFEKEYSSENAIRWYTRETFLYRQLNKAFRMRDIDAIFHFRYFLFDFQKQLQEHYKENHSIQIVYRGQSISQLELIKLKNSVGKCISFNTYLSATLDKRVALMYVVGLSSIFFEIDVSFTSKLKDKRFRPVYVEDQSQFPEELEVIFPICSTFFVDSIEMIDNQWNIRLKLTDTNDYSQIIDSIETTSFENLPSKLKFPNLFLLLSDNEKAERYTNMLIEDHQSPLDPSSLGLIYTFLGQIQFEKCDYQSALSYLKKALDHIDTNNNPYCATIYIHLSYLYREERSYNIALDYLNQALKYKNEIDLIKLTDLYNAFGSVYKEMKEYDNALYYVNQSLEICQSNFVIYPRSFVAFLLLGLIYMDKHEYTKAIQYLQDSLNLSLKILPKTNQELIILYTAIGFSYSQSENSSLALIYLQKAYNLLEINKKNQKLNPQIYIYICYTFGLFYDMNLDGTNTFRYIYEAYQFYKEYEITISRTTPMVQDIYHMLGNLYHNRCDYTLALEFLSDTLKYSMDRNTQILIMTRIGQVYLDQDDEKMALQYLNQSFELISKTNQSDIEDNTMFWFYSRMSKLYEHKKNFEKAIDFIKKAFELQFNATNKNSVSLVDCFRQVVAVCHGRDNNYIEEIIKNLQIEDFSINSKLHFYRTIAHYYLGVLLIYANSTNSQLFEIACRSLLQTPTTRGVMNTNTRKHPLFLTFKKDKPLTNSKKPLSSTLTPNSSLVVPTNTQTGAYKHPQNCIIYILT</sequence>
<dbReference type="OrthoDB" id="5986190at2759"/>
<dbReference type="Pfam" id="PF13424">
    <property type="entry name" value="TPR_12"/>
    <property type="match status" value="2"/>
</dbReference>
<dbReference type="GO" id="GO:0016779">
    <property type="term" value="F:nucleotidyltransferase activity"/>
    <property type="evidence" value="ECO:0007669"/>
    <property type="project" value="UniProtKB-KW"/>
</dbReference>
<keyword evidence="9" id="KW-0521">NADP</keyword>
<dbReference type="EMBL" id="CAJNOJ010000624">
    <property type="protein sequence ID" value="CAF1498860.1"/>
    <property type="molecule type" value="Genomic_DNA"/>
</dbReference>
<feature type="repeat" description="TPR" evidence="8">
    <location>
        <begin position="540"/>
        <end position="573"/>
    </location>
</feature>
<feature type="repeat" description="TPR" evidence="8">
    <location>
        <begin position="501"/>
        <end position="534"/>
    </location>
</feature>
<protein>
    <recommendedName>
        <fullName evidence="9">NAD(P)(+)--arginine ADP-ribosyltransferase</fullName>
        <ecNumber evidence="9">2.4.2.31</ecNumber>
    </recommendedName>
    <alternativeName>
        <fullName evidence="9">Mono(ADP-ribosyl)transferase</fullName>
    </alternativeName>
</protein>
<organism evidence="10 11">
    <name type="scientific">Adineta ricciae</name>
    <name type="common">Rotifer</name>
    <dbReference type="NCBI Taxonomy" id="249248"/>
    <lineage>
        <taxon>Eukaryota</taxon>
        <taxon>Metazoa</taxon>
        <taxon>Spiralia</taxon>
        <taxon>Gnathifera</taxon>
        <taxon>Rotifera</taxon>
        <taxon>Eurotatoria</taxon>
        <taxon>Bdelloidea</taxon>
        <taxon>Adinetida</taxon>
        <taxon>Adinetidae</taxon>
        <taxon>Adineta</taxon>
    </lineage>
</organism>
<comment type="catalytic activity">
    <reaction evidence="7 9">
        <text>L-arginyl-[protein] + NAD(+) = N(omega)-(ADP-D-ribosyl)-L-arginyl-[protein] + nicotinamide + H(+)</text>
        <dbReference type="Rhea" id="RHEA:19149"/>
        <dbReference type="Rhea" id="RHEA-COMP:10532"/>
        <dbReference type="Rhea" id="RHEA-COMP:15087"/>
        <dbReference type="ChEBI" id="CHEBI:15378"/>
        <dbReference type="ChEBI" id="CHEBI:17154"/>
        <dbReference type="ChEBI" id="CHEBI:29965"/>
        <dbReference type="ChEBI" id="CHEBI:57540"/>
        <dbReference type="ChEBI" id="CHEBI:142554"/>
        <dbReference type="EC" id="2.4.2.31"/>
    </reaction>
</comment>
<reference evidence="10" key="1">
    <citation type="submission" date="2021-02" db="EMBL/GenBank/DDBJ databases">
        <authorList>
            <person name="Nowell W R."/>
        </authorList>
    </citation>
    <scope>NUCLEOTIDE SEQUENCE</scope>
</reference>
<evidence type="ECO:0000256" key="2">
    <source>
        <dbReference type="ARBA" id="ARBA00022676"/>
    </source>
</evidence>
<dbReference type="Pfam" id="PF01129">
    <property type="entry name" value="ART"/>
    <property type="match status" value="1"/>
</dbReference>
<dbReference type="GO" id="GO:0106274">
    <property type="term" value="F:NAD+-protein-arginine ADP-ribosyltransferase activity"/>
    <property type="evidence" value="ECO:0007669"/>
    <property type="project" value="UniProtKB-EC"/>
</dbReference>
<name>A0A815T691_ADIRI</name>
<dbReference type="PROSITE" id="PS51996">
    <property type="entry name" value="TR_MART"/>
    <property type="match status" value="1"/>
</dbReference>
<evidence type="ECO:0000256" key="9">
    <source>
        <dbReference type="RuleBase" id="RU361228"/>
    </source>
</evidence>
<keyword evidence="4" id="KW-0548">Nucleotidyltransferase</keyword>
<keyword evidence="3 9" id="KW-0808">Transferase</keyword>
<dbReference type="InterPro" id="IPR000768">
    <property type="entry name" value="ART"/>
</dbReference>
<dbReference type="Proteomes" id="UP000663852">
    <property type="component" value="Unassembled WGS sequence"/>
</dbReference>
<dbReference type="SMART" id="SM00028">
    <property type="entry name" value="TPR"/>
    <property type="match status" value="8"/>
</dbReference>
<feature type="repeat" description="TPR" evidence="8">
    <location>
        <begin position="581"/>
        <end position="614"/>
    </location>
</feature>
<evidence type="ECO:0000256" key="3">
    <source>
        <dbReference type="ARBA" id="ARBA00022679"/>
    </source>
</evidence>
<comment type="caution">
    <text evidence="10">The sequence shown here is derived from an EMBL/GenBank/DDBJ whole genome shotgun (WGS) entry which is preliminary data.</text>
</comment>
<dbReference type="EC" id="2.4.2.31" evidence="9"/>
<dbReference type="InterPro" id="IPR019734">
    <property type="entry name" value="TPR_rpt"/>
</dbReference>
<dbReference type="SUPFAM" id="SSF48452">
    <property type="entry name" value="TPR-like"/>
    <property type="match status" value="1"/>
</dbReference>
<dbReference type="Gene3D" id="1.25.40.10">
    <property type="entry name" value="Tetratricopeptide repeat domain"/>
    <property type="match status" value="3"/>
</dbReference>
<evidence type="ECO:0000256" key="8">
    <source>
        <dbReference type="PROSITE-ProRule" id="PRU00339"/>
    </source>
</evidence>
<dbReference type="SUPFAM" id="SSF56399">
    <property type="entry name" value="ADP-ribosylation"/>
    <property type="match status" value="1"/>
</dbReference>